<evidence type="ECO:0000259" key="1">
    <source>
        <dbReference type="SMART" id="SM01321"/>
    </source>
</evidence>
<organism evidence="2">
    <name type="scientific">uncultured Sulfurovum sp</name>
    <dbReference type="NCBI Taxonomy" id="269237"/>
    <lineage>
        <taxon>Bacteria</taxon>
        <taxon>Pseudomonadati</taxon>
        <taxon>Campylobacterota</taxon>
        <taxon>Epsilonproteobacteria</taxon>
        <taxon>Campylobacterales</taxon>
        <taxon>Sulfurovaceae</taxon>
        <taxon>Sulfurovum</taxon>
        <taxon>environmental samples</taxon>
    </lineage>
</organism>
<dbReference type="InterPro" id="IPR036515">
    <property type="entry name" value="Transposase_17_sf"/>
</dbReference>
<dbReference type="Gene3D" id="3.30.70.1290">
    <property type="entry name" value="Transposase IS200-like"/>
    <property type="match status" value="1"/>
</dbReference>
<dbReference type="GO" id="GO:0004803">
    <property type="term" value="F:transposase activity"/>
    <property type="evidence" value="ECO:0007669"/>
    <property type="project" value="InterPro"/>
</dbReference>
<dbReference type="SUPFAM" id="SSF143422">
    <property type="entry name" value="Transposase IS200-like"/>
    <property type="match status" value="1"/>
</dbReference>
<name>A0A6S6SPV1_9BACT</name>
<dbReference type="GO" id="GO:0006313">
    <property type="term" value="P:DNA transposition"/>
    <property type="evidence" value="ECO:0007669"/>
    <property type="project" value="InterPro"/>
</dbReference>
<reference evidence="2" key="1">
    <citation type="submission" date="2020-01" db="EMBL/GenBank/DDBJ databases">
        <authorList>
            <person name="Meier V. D."/>
            <person name="Meier V D."/>
        </authorList>
    </citation>
    <scope>NUCLEOTIDE SEQUENCE</scope>
    <source>
        <strain evidence="2">HLG_WM_MAG_05</strain>
    </source>
</reference>
<dbReference type="InterPro" id="IPR002686">
    <property type="entry name" value="Transposase_17"/>
</dbReference>
<proteinExistence type="predicted"/>
<dbReference type="SMART" id="SM01321">
    <property type="entry name" value="Y1_Tnp"/>
    <property type="match status" value="1"/>
</dbReference>
<dbReference type="GO" id="GO:0043565">
    <property type="term" value="F:sequence-specific DNA binding"/>
    <property type="evidence" value="ECO:0007669"/>
    <property type="project" value="TreeGrafter"/>
</dbReference>
<evidence type="ECO:0000313" key="2">
    <source>
        <dbReference type="EMBL" id="CAA6805007.1"/>
    </source>
</evidence>
<dbReference type="PANTHER" id="PTHR36966:SF1">
    <property type="entry name" value="REP-ASSOCIATED TYROSINE TRANSPOSASE"/>
    <property type="match status" value="1"/>
</dbReference>
<protein>
    <recommendedName>
        <fullName evidence="1">Transposase IS200-like domain-containing protein</fullName>
    </recommendedName>
</protein>
<sequence length="168" mass="19941">MSSNRHRKSIRLKTWDYSQNGLYFITICTKNREHLFGEIIDETMLLSDMGLLAQKYWYEIPKHFDFVFLDSFVVMPNHIHGVIEIRREKAVKKFENQPKGTVSSIIGSYKSIVTKKCRLIDASFGWQSRFHDHIIRNDKSLEKIRAYVIANPKNWKDDMLYRKISEIP</sequence>
<dbReference type="InterPro" id="IPR052715">
    <property type="entry name" value="RAYT_transposase"/>
</dbReference>
<dbReference type="EMBL" id="CACVAU010000015">
    <property type="protein sequence ID" value="CAA6805007.1"/>
    <property type="molecule type" value="Genomic_DNA"/>
</dbReference>
<feature type="domain" description="Transposase IS200-like" evidence="1">
    <location>
        <begin position="18"/>
        <end position="151"/>
    </location>
</feature>
<dbReference type="PANTHER" id="PTHR36966">
    <property type="entry name" value="REP-ASSOCIATED TYROSINE TRANSPOSASE"/>
    <property type="match status" value="1"/>
</dbReference>
<accession>A0A6S6SPV1</accession>
<dbReference type="AlphaFoldDB" id="A0A6S6SPV1"/>
<dbReference type="Pfam" id="PF01797">
    <property type="entry name" value="Y1_Tnp"/>
    <property type="match status" value="1"/>
</dbReference>
<gene>
    <name evidence="2" type="ORF">HELGO_WM11899</name>
</gene>